<feature type="domain" description="DUF5666" evidence="1">
    <location>
        <begin position="394"/>
        <end position="461"/>
    </location>
</feature>
<gene>
    <name evidence="2" type="ORF">THFILI_02135</name>
</gene>
<evidence type="ECO:0000259" key="1">
    <source>
        <dbReference type="Pfam" id="PF18914"/>
    </source>
</evidence>
<feature type="domain" description="DUF5666" evidence="1">
    <location>
        <begin position="240"/>
        <end position="286"/>
    </location>
</feature>
<feature type="domain" description="DUF5666" evidence="1">
    <location>
        <begin position="168"/>
        <end position="221"/>
    </location>
</feature>
<dbReference type="EMBL" id="JPSL02000036">
    <property type="protein sequence ID" value="KGQ22534.1"/>
    <property type="molecule type" value="Genomic_DNA"/>
</dbReference>
<name>A0A0A2XBJ2_THEFI</name>
<dbReference type="AlphaFoldDB" id="A0A0A2XBJ2"/>
<organism evidence="2 3">
    <name type="scientific">Thermus filiformis</name>
    <dbReference type="NCBI Taxonomy" id="276"/>
    <lineage>
        <taxon>Bacteria</taxon>
        <taxon>Thermotogati</taxon>
        <taxon>Deinococcota</taxon>
        <taxon>Deinococci</taxon>
        <taxon>Thermales</taxon>
        <taxon>Thermaceae</taxon>
        <taxon>Thermus</taxon>
    </lineage>
</organism>
<dbReference type="STRING" id="276.THFILI_02135"/>
<protein>
    <recommendedName>
        <fullName evidence="1">DUF5666 domain-containing protein</fullName>
    </recommendedName>
</protein>
<feature type="domain" description="DUF5666" evidence="1">
    <location>
        <begin position="311"/>
        <end position="379"/>
    </location>
</feature>
<keyword evidence="3" id="KW-1185">Reference proteome</keyword>
<proteinExistence type="predicted"/>
<dbReference type="PATRIC" id="fig|276.5.peg.646"/>
<sequence>MLLVGLLLAACQTAQPPQAGSGVAVLGVLGGTPDRPTLAGKPLDLSGATVTKDGEAWTGDLLPGMVVRAEGQEGASSLKVERLEVQVKLKGPVEAVDVNAGTLTVLGQTVFTDAGTQIYEKAGGAYRTLLLTDLSPGDFVEVQGTSAQGGLLATYIERYPTGGEVRLEGAVQNLDPAGKTFQLSGYTVDYSRARVEGTPQEGAWAEVRGTLSGTTLQASRVSFKTAGGSGFGASRRVELEGPISDLNEAQKTFRLLGYTVDYAQAVVVGQLAEGVYVEAKGQVDAQDPGLFHAQQVKVKYPRTRAPKAEAKGQVTAVDPDRLTLDLGSLGFYADANTLLKRDDPDGPIAFAEIQVGDFVEVRYDPALTQEGRFYALKVEVKGRSGGQGGIQEWKGTVSQVDRTAYTFVLLGNTVATTPSTRFEWHDQPYDQAGFFALLQEGDVVEVKGSNSGGVVQASKVELKRR</sequence>
<comment type="caution">
    <text evidence="2">The sequence shown here is derived from an EMBL/GenBank/DDBJ whole genome shotgun (WGS) entry which is preliminary data.</text>
</comment>
<reference evidence="2 3" key="1">
    <citation type="journal article" date="2015" name="Genome Announc.">
        <title>Draft Genome Sequence of the Thermophile Thermus filiformis ATCC 43280, Producer of Carotenoid-(Di)glucoside-Branched Fatty Acid (Di)esters and Source of Hyperthermostable Enzymes of Biotechnological Interest.</title>
        <authorList>
            <person name="Mandelli F."/>
            <person name="Oliveira Ramires B."/>
            <person name="Couger M.B."/>
            <person name="Paixao D.A."/>
            <person name="Camilo C.M."/>
            <person name="Polikarpov I."/>
            <person name="Prade R."/>
            <person name="Riano-Pachon D.M."/>
            <person name="Squina F.M."/>
        </authorList>
    </citation>
    <scope>NUCLEOTIDE SEQUENCE [LARGE SCALE GENOMIC DNA]</scope>
    <source>
        <strain evidence="2 3">ATCC 43280</strain>
    </source>
</reference>
<evidence type="ECO:0000313" key="2">
    <source>
        <dbReference type="EMBL" id="KGQ22534.1"/>
    </source>
</evidence>
<dbReference type="InterPro" id="IPR043724">
    <property type="entry name" value="DUF5666"/>
</dbReference>
<accession>A0A0A2XBJ2</accession>
<feature type="domain" description="DUF5666" evidence="1">
    <location>
        <begin position="90"/>
        <end position="157"/>
    </location>
</feature>
<dbReference type="Proteomes" id="UP000030364">
    <property type="component" value="Unassembled WGS sequence"/>
</dbReference>
<evidence type="ECO:0000313" key="3">
    <source>
        <dbReference type="Proteomes" id="UP000030364"/>
    </source>
</evidence>
<dbReference type="Pfam" id="PF18914">
    <property type="entry name" value="DUF5666"/>
    <property type="match status" value="5"/>
</dbReference>